<proteinExistence type="predicted"/>
<dbReference type="AlphaFoldDB" id="A0AA46UQR3"/>
<geneLocation type="plasmid" evidence="1 2">
    <name>pVP-16-VB00198-1</name>
</geneLocation>
<organism evidence="1 2">
    <name type="scientific">Vibrio parahaemolyticus</name>
    <dbReference type="NCBI Taxonomy" id="670"/>
    <lineage>
        <taxon>Bacteria</taxon>
        <taxon>Pseudomonadati</taxon>
        <taxon>Pseudomonadota</taxon>
        <taxon>Gammaproteobacteria</taxon>
        <taxon>Vibrionales</taxon>
        <taxon>Vibrionaceae</taxon>
        <taxon>Vibrio</taxon>
    </lineage>
</organism>
<dbReference type="EMBL" id="CP097357">
    <property type="protein sequence ID" value="UYV30178.1"/>
    <property type="molecule type" value="Genomic_DNA"/>
</dbReference>
<name>A0AA46UQR3_VIBPH</name>
<evidence type="ECO:0000313" key="2">
    <source>
        <dbReference type="Proteomes" id="UP001163036"/>
    </source>
</evidence>
<protein>
    <submittedName>
        <fullName evidence="1">Uncharacterized protein</fullName>
    </submittedName>
</protein>
<sequence>MINKQECFEVITKPGEIKIVFNGKTLVTFDSIEKKFEIKNKLIETIRSKVTRNSVYQKISEIVSENGLPAKYKWADTVILAIEPALHCLKLESIDLTELAILQKKVILSSTNGLYYLYSNTRASVRIELINLLNTRFENNSDEENELLIGFLIVNDAKIAHRLIYGQSLKSGIIPKFKEDQFNQEFEKLSSQVKECLNISSIEPHFDNAEQIVKYYQEEYLAHFK</sequence>
<gene>
    <name evidence="1" type="ORF">M5598_24215</name>
</gene>
<keyword evidence="1" id="KW-0614">Plasmid</keyword>
<reference evidence="1" key="1">
    <citation type="submission" date="2022-05" db="EMBL/GenBank/DDBJ databases">
        <title>Megaplasmid of Vibrio parahaemolyticus.</title>
        <authorList>
            <person name="Strauch E."/>
            <person name="Borowiak M."/>
        </authorList>
    </citation>
    <scope>NUCLEOTIDE SEQUENCE</scope>
    <source>
        <strain evidence="1">16-VB00198</strain>
        <plasmid evidence="1">pVP-16-VB00198-1</plasmid>
    </source>
</reference>
<dbReference type="Proteomes" id="UP001163036">
    <property type="component" value="Plasmid pVP-16-VB00198-1"/>
</dbReference>
<evidence type="ECO:0000313" key="1">
    <source>
        <dbReference type="EMBL" id="UYV30178.1"/>
    </source>
</evidence>
<dbReference type="RefSeq" id="WP_053312455.1">
    <property type="nucleotide sequence ID" value="NZ_CP062152.1"/>
</dbReference>
<accession>A0AA46UQR3</accession>